<dbReference type="InterPro" id="IPR036028">
    <property type="entry name" value="SH3-like_dom_sf"/>
</dbReference>
<accession>E4YJ93</accession>
<name>E4YJ93_OIKDI</name>
<protein>
    <recommendedName>
        <fullName evidence="3">SH3 domain-containing protein</fullName>
    </recommendedName>
</protein>
<dbReference type="EMBL" id="FN654644">
    <property type="protein sequence ID" value="CBY35554.1"/>
    <property type="molecule type" value="Genomic_DNA"/>
</dbReference>
<dbReference type="Proteomes" id="UP000011014">
    <property type="component" value="Unassembled WGS sequence"/>
</dbReference>
<reference evidence="2" key="1">
    <citation type="journal article" date="2010" name="Science">
        <title>Plasticity of animal genome architecture unmasked by rapid evolution of a pelagic tunicate.</title>
        <authorList>
            <person name="Denoeud F."/>
            <person name="Henriet S."/>
            <person name="Mungpakdee S."/>
            <person name="Aury J.M."/>
            <person name="Da Silva C."/>
            <person name="Brinkmann H."/>
            <person name="Mikhaleva J."/>
            <person name="Olsen L.C."/>
            <person name="Jubin C."/>
            <person name="Canestro C."/>
            <person name="Bouquet J.M."/>
            <person name="Danks G."/>
            <person name="Poulain J."/>
            <person name="Campsteijn C."/>
            <person name="Adamski M."/>
            <person name="Cross I."/>
            <person name="Yadetie F."/>
            <person name="Muffato M."/>
            <person name="Louis A."/>
            <person name="Butcher S."/>
            <person name="Tsagkogeorga G."/>
            <person name="Konrad A."/>
            <person name="Singh S."/>
            <person name="Jensen M.F."/>
            <person name="Cong E.H."/>
            <person name="Eikeseth-Otteraa H."/>
            <person name="Noel B."/>
            <person name="Anthouard V."/>
            <person name="Porcel B.M."/>
            <person name="Kachouri-Lafond R."/>
            <person name="Nishino A."/>
            <person name="Ugolini M."/>
            <person name="Chourrout P."/>
            <person name="Nishida H."/>
            <person name="Aasland R."/>
            <person name="Huzurbazar S."/>
            <person name="Westhof E."/>
            <person name="Delsuc F."/>
            <person name="Lehrach H."/>
            <person name="Reinhardt R."/>
            <person name="Weissenbach J."/>
            <person name="Roy S.W."/>
            <person name="Artiguenave F."/>
            <person name="Postlethwait J.H."/>
            <person name="Manak J.R."/>
            <person name="Thompson E.M."/>
            <person name="Jaillon O."/>
            <person name="Du Pasquier L."/>
            <person name="Boudinot P."/>
            <person name="Liberles D.A."/>
            <person name="Volff J.N."/>
            <person name="Philippe H."/>
            <person name="Lenhard B."/>
            <person name="Roest Crollius H."/>
            <person name="Wincker P."/>
            <person name="Chourrout D."/>
        </authorList>
    </citation>
    <scope>NUCLEOTIDE SEQUENCE [LARGE SCALE GENOMIC DNA]</scope>
</reference>
<evidence type="ECO:0000313" key="2">
    <source>
        <dbReference type="EMBL" id="CBY35554.1"/>
    </source>
</evidence>
<organism evidence="2">
    <name type="scientific">Oikopleura dioica</name>
    <name type="common">Tunicate</name>
    <dbReference type="NCBI Taxonomy" id="34765"/>
    <lineage>
        <taxon>Eukaryota</taxon>
        <taxon>Metazoa</taxon>
        <taxon>Chordata</taxon>
        <taxon>Tunicata</taxon>
        <taxon>Appendicularia</taxon>
        <taxon>Copelata</taxon>
        <taxon>Oikopleuridae</taxon>
        <taxon>Oikopleura</taxon>
    </lineage>
</organism>
<evidence type="ECO:0000256" key="1">
    <source>
        <dbReference type="SAM" id="MobiDB-lite"/>
    </source>
</evidence>
<dbReference type="SUPFAM" id="SSF50044">
    <property type="entry name" value="SH3-domain"/>
    <property type="match status" value="1"/>
</dbReference>
<evidence type="ECO:0008006" key="3">
    <source>
        <dbReference type="Google" id="ProtNLM"/>
    </source>
</evidence>
<proteinExistence type="predicted"/>
<sequence>MTSLDSPTSEVNTFPYHAGKGQIMRSSIQAAESGDFIGEAIAAYDYKARSHKELGLQKGCRVFLKRKMRPFATPGSKTPKTPPSELHSSQRNITLAQNAPQSPRSGPKKTQRFFFPSQFLPHVKS</sequence>
<feature type="compositionally biased region" description="Polar residues" evidence="1">
    <location>
        <begin position="86"/>
        <end position="104"/>
    </location>
</feature>
<feature type="region of interest" description="Disordered" evidence="1">
    <location>
        <begin position="68"/>
        <end position="113"/>
    </location>
</feature>
<gene>
    <name evidence="2" type="ORF">GSOID_T00027377001</name>
</gene>
<dbReference type="AlphaFoldDB" id="E4YJ93"/>